<proteinExistence type="predicted"/>
<comment type="caution">
    <text evidence="1">The sequence shown here is derived from an EMBL/GenBank/DDBJ whole genome shotgun (WGS) entry which is preliminary data.</text>
</comment>
<evidence type="ECO:0000313" key="1">
    <source>
        <dbReference type="EMBL" id="MCI91907.1"/>
    </source>
</evidence>
<dbReference type="AlphaFoldDB" id="A0A392VVF6"/>
<feature type="non-terminal residue" evidence="1">
    <location>
        <position position="1"/>
    </location>
</feature>
<name>A0A392VVF6_9FABA</name>
<keyword evidence="2" id="KW-1185">Reference proteome</keyword>
<evidence type="ECO:0000313" key="2">
    <source>
        <dbReference type="Proteomes" id="UP000265520"/>
    </source>
</evidence>
<organism evidence="1 2">
    <name type="scientific">Trifolium medium</name>
    <dbReference type="NCBI Taxonomy" id="97028"/>
    <lineage>
        <taxon>Eukaryota</taxon>
        <taxon>Viridiplantae</taxon>
        <taxon>Streptophyta</taxon>
        <taxon>Embryophyta</taxon>
        <taxon>Tracheophyta</taxon>
        <taxon>Spermatophyta</taxon>
        <taxon>Magnoliopsida</taxon>
        <taxon>eudicotyledons</taxon>
        <taxon>Gunneridae</taxon>
        <taxon>Pentapetalae</taxon>
        <taxon>rosids</taxon>
        <taxon>fabids</taxon>
        <taxon>Fabales</taxon>
        <taxon>Fabaceae</taxon>
        <taxon>Papilionoideae</taxon>
        <taxon>50 kb inversion clade</taxon>
        <taxon>NPAAA clade</taxon>
        <taxon>Hologalegina</taxon>
        <taxon>IRL clade</taxon>
        <taxon>Trifolieae</taxon>
        <taxon>Trifolium</taxon>
    </lineage>
</organism>
<sequence length="67" mass="7449">QEQSKVAQRAYQRAAGFLSLSIAEARNSRIPAGSLSLFLAEASNLQMSRRFLSLLLAQRPNQDSTHF</sequence>
<protein>
    <submittedName>
        <fullName evidence="1">Uncharacterized protein</fullName>
    </submittedName>
</protein>
<reference evidence="1 2" key="1">
    <citation type="journal article" date="2018" name="Front. Plant Sci.">
        <title>Red Clover (Trifolium pratense) and Zigzag Clover (T. medium) - A Picture of Genomic Similarities and Differences.</title>
        <authorList>
            <person name="Dluhosova J."/>
            <person name="Istvanek J."/>
            <person name="Nedelnik J."/>
            <person name="Repkova J."/>
        </authorList>
    </citation>
    <scope>NUCLEOTIDE SEQUENCE [LARGE SCALE GENOMIC DNA]</scope>
    <source>
        <strain evidence="2">cv. 10/8</strain>
        <tissue evidence="1">Leaf</tissue>
    </source>
</reference>
<accession>A0A392VVF6</accession>
<dbReference type="EMBL" id="LXQA011285350">
    <property type="protein sequence ID" value="MCI91907.1"/>
    <property type="molecule type" value="Genomic_DNA"/>
</dbReference>
<dbReference type="Proteomes" id="UP000265520">
    <property type="component" value="Unassembled WGS sequence"/>
</dbReference>